<feature type="compositionally biased region" description="Basic and acidic residues" evidence="1">
    <location>
        <begin position="75"/>
        <end position="93"/>
    </location>
</feature>
<sequence>MPFCDRLDGVALPAGFKLPQFNLFDGNGDPLKHLKGFIAHMTITFNNPDVYAKVVLNNLTGKALDWETVLKKDRSRSPKKAPVLERIQHDRGQTLRKQAHSPQPPSRGLVRFSQHRPQGDHNRRTPLRVSVAEVFFHVQDKNLLPKPVRMCGAPGKRDKNQYCEYHMERGHDTNDCRILKAEIAKLIKRGYLKEFVGQDRPRQQGRGYSAPRKC</sequence>
<evidence type="ECO:0000313" key="2">
    <source>
        <dbReference type="EMBL" id="GAA0173146.1"/>
    </source>
</evidence>
<feature type="region of interest" description="Disordered" evidence="1">
    <location>
        <begin position="75"/>
        <end position="125"/>
    </location>
</feature>
<accession>A0AAV3RCS6</accession>
<name>A0AAV3RCS6_LITER</name>
<comment type="caution">
    <text evidence="2">The sequence shown here is derived from an EMBL/GenBank/DDBJ whole genome shotgun (WGS) entry which is preliminary data.</text>
</comment>
<dbReference type="PANTHER" id="PTHR33223:SF10">
    <property type="entry name" value="AMINOTRANSFERASE-LIKE PLANT MOBILE DOMAIN-CONTAINING PROTEIN"/>
    <property type="match status" value="1"/>
</dbReference>
<dbReference type="PANTHER" id="PTHR33223">
    <property type="entry name" value="CCHC-TYPE DOMAIN-CONTAINING PROTEIN"/>
    <property type="match status" value="1"/>
</dbReference>
<dbReference type="EMBL" id="BAABME010026016">
    <property type="protein sequence ID" value="GAA0173146.1"/>
    <property type="molecule type" value="Genomic_DNA"/>
</dbReference>
<reference evidence="2 3" key="1">
    <citation type="submission" date="2024-01" db="EMBL/GenBank/DDBJ databases">
        <title>The complete chloroplast genome sequence of Lithospermum erythrorhizon: insights into the phylogenetic relationship among Boraginaceae species and the maternal lineages of purple gromwells.</title>
        <authorList>
            <person name="Okada T."/>
            <person name="Watanabe K."/>
        </authorList>
    </citation>
    <scope>NUCLEOTIDE SEQUENCE [LARGE SCALE GENOMIC DNA]</scope>
</reference>
<protein>
    <recommendedName>
        <fullName evidence="4">Retrotransposon gag domain-containing protein</fullName>
    </recommendedName>
</protein>
<proteinExistence type="predicted"/>
<dbReference type="Proteomes" id="UP001454036">
    <property type="component" value="Unassembled WGS sequence"/>
</dbReference>
<gene>
    <name evidence="2" type="ORF">LIER_41468</name>
</gene>
<evidence type="ECO:0000313" key="3">
    <source>
        <dbReference type="Proteomes" id="UP001454036"/>
    </source>
</evidence>
<keyword evidence="3" id="KW-1185">Reference proteome</keyword>
<dbReference type="AlphaFoldDB" id="A0AAV3RCS6"/>
<organism evidence="2 3">
    <name type="scientific">Lithospermum erythrorhizon</name>
    <name type="common">Purple gromwell</name>
    <name type="synonym">Lithospermum officinale var. erythrorhizon</name>
    <dbReference type="NCBI Taxonomy" id="34254"/>
    <lineage>
        <taxon>Eukaryota</taxon>
        <taxon>Viridiplantae</taxon>
        <taxon>Streptophyta</taxon>
        <taxon>Embryophyta</taxon>
        <taxon>Tracheophyta</taxon>
        <taxon>Spermatophyta</taxon>
        <taxon>Magnoliopsida</taxon>
        <taxon>eudicotyledons</taxon>
        <taxon>Gunneridae</taxon>
        <taxon>Pentapetalae</taxon>
        <taxon>asterids</taxon>
        <taxon>lamiids</taxon>
        <taxon>Boraginales</taxon>
        <taxon>Boraginaceae</taxon>
        <taxon>Boraginoideae</taxon>
        <taxon>Lithospermeae</taxon>
        <taxon>Lithospermum</taxon>
    </lineage>
</organism>
<evidence type="ECO:0008006" key="4">
    <source>
        <dbReference type="Google" id="ProtNLM"/>
    </source>
</evidence>
<evidence type="ECO:0000256" key="1">
    <source>
        <dbReference type="SAM" id="MobiDB-lite"/>
    </source>
</evidence>